<reference evidence="2" key="1">
    <citation type="submission" date="2021-02" db="EMBL/GenBank/DDBJ databases">
        <title>First Annotated Genome of the Yellow-green Alga Tribonema minus.</title>
        <authorList>
            <person name="Mahan K.M."/>
        </authorList>
    </citation>
    <scope>NUCLEOTIDE SEQUENCE</scope>
    <source>
        <strain evidence="2">UTEX B ZZ1240</strain>
    </source>
</reference>
<dbReference type="EMBL" id="JAFCMP010000011">
    <property type="protein sequence ID" value="KAG5192055.1"/>
    <property type="molecule type" value="Genomic_DNA"/>
</dbReference>
<accession>A0A836CMI7</accession>
<evidence type="ECO:0000313" key="3">
    <source>
        <dbReference type="Proteomes" id="UP000664859"/>
    </source>
</evidence>
<dbReference type="Gene3D" id="2.60.120.260">
    <property type="entry name" value="Galactose-binding domain-like"/>
    <property type="match status" value="1"/>
</dbReference>
<gene>
    <name evidence="2" type="ORF">JKP88DRAFT_284721</name>
</gene>
<dbReference type="Gene3D" id="3.40.390.10">
    <property type="entry name" value="Collagenase (Catalytic Domain)"/>
    <property type="match status" value="1"/>
</dbReference>
<dbReference type="SUPFAM" id="SSF55486">
    <property type="entry name" value="Metalloproteases ('zincins'), catalytic domain"/>
    <property type="match status" value="1"/>
</dbReference>
<dbReference type="Proteomes" id="UP000664859">
    <property type="component" value="Unassembled WGS sequence"/>
</dbReference>
<feature type="region of interest" description="Disordered" evidence="1">
    <location>
        <begin position="469"/>
        <end position="495"/>
    </location>
</feature>
<dbReference type="InterPro" id="IPR024079">
    <property type="entry name" value="MetalloPept_cat_dom_sf"/>
</dbReference>
<organism evidence="2 3">
    <name type="scientific">Tribonema minus</name>
    <dbReference type="NCBI Taxonomy" id="303371"/>
    <lineage>
        <taxon>Eukaryota</taxon>
        <taxon>Sar</taxon>
        <taxon>Stramenopiles</taxon>
        <taxon>Ochrophyta</taxon>
        <taxon>PX clade</taxon>
        <taxon>Xanthophyceae</taxon>
        <taxon>Tribonematales</taxon>
        <taxon>Tribonemataceae</taxon>
        <taxon>Tribonema</taxon>
    </lineage>
</organism>
<sequence>MLQPRAAASGDQGNGDQPLLESGLIESGGRPVSIDLLCNKEVFGKFDAVDKKAHVGSVHRGELNCASLGLSESMPSLNFSFQGGQYFAVKTLSDFFGDAGGRHVWVGELTEQVGFVSVVWDDACDPRVFQLDVTLASDNDGHRHTITSIPCSEATSVPSCVWMAAVATEMRDEFDVFDRRHLESVMASHTQDHQDLDDDVELLQQLMDGNGDAHDHFVKNGGRRLEEAGQVVMPSGRRLDDGSTVRVLWLYSNRVRDRWTDDTITSKIAAGVATANQALANSGVSFRVKAAAIMHVDYDDTTHMEALAALNTGSIAGINTARDKYSADLVQMVIESSEYCGYGNLLYSASSSFAPYGFSVVYSDCIVSYSHIHEIGHNMGCQHNAENSGDATMWSYGVGYRYCNDGVSKSPYYRSVMSYACTGATRVPYFSSPDVEYQGRTTGLDTADNVRVLEQTHYTVANFRQGNGVPVATSAPTPTRLSRQGKDYFDTDPTENKASTTFRKDQGVDCSPSMVSYTMPNEWIQYTRTWPGGYYDIAVTGSSASGSKIGITFRNKSGDMVAGTGRTTISFPKTGSFSTFKSITGASTVYLPKGVFTMRVFFFTGGLNVKNIMFNRSAGTTGDPVDTPADVTTGAGGQSIPSKGFQVKGAVAVPGAEVSGLKLADNGLVSWISDGDSAVLTLNVAYALAGDAPPNTELRVSLLQGRTVCHADDGNVPIGGALKLSNFSTGSFTDFWKHGATNIFLEAGPGQLFTLCFAKASNVILDTICIAPVCPAFDFRRA</sequence>
<dbReference type="AlphaFoldDB" id="A0A836CMI7"/>
<dbReference type="InterPro" id="IPR008979">
    <property type="entry name" value="Galactose-bd-like_sf"/>
</dbReference>
<comment type="caution">
    <text evidence="2">The sequence shown here is derived from an EMBL/GenBank/DDBJ whole genome shotgun (WGS) entry which is preliminary data.</text>
</comment>
<dbReference type="OrthoDB" id="49539at2759"/>
<protein>
    <submittedName>
        <fullName evidence="2">Uncharacterized protein</fullName>
    </submittedName>
</protein>
<evidence type="ECO:0000313" key="2">
    <source>
        <dbReference type="EMBL" id="KAG5192055.1"/>
    </source>
</evidence>
<dbReference type="GO" id="GO:0008237">
    <property type="term" value="F:metallopeptidase activity"/>
    <property type="evidence" value="ECO:0007669"/>
    <property type="project" value="InterPro"/>
</dbReference>
<dbReference type="Pfam" id="PF13688">
    <property type="entry name" value="Reprolysin_5"/>
    <property type="match status" value="1"/>
</dbReference>
<keyword evidence="3" id="KW-1185">Reference proteome</keyword>
<feature type="region of interest" description="Disordered" evidence="1">
    <location>
        <begin position="1"/>
        <end position="22"/>
    </location>
</feature>
<name>A0A836CMI7_9STRA</name>
<evidence type="ECO:0000256" key="1">
    <source>
        <dbReference type="SAM" id="MobiDB-lite"/>
    </source>
</evidence>
<dbReference type="SUPFAM" id="SSF49785">
    <property type="entry name" value="Galactose-binding domain-like"/>
    <property type="match status" value="1"/>
</dbReference>
<proteinExistence type="predicted"/>